<protein>
    <submittedName>
        <fullName evidence="1">Uncharacterized protein</fullName>
    </submittedName>
</protein>
<gene>
    <name evidence="1" type="ORF">L484_018425</name>
</gene>
<proteinExistence type="predicted"/>
<name>W9QDA7_9ROSA</name>
<organism evidence="1 2">
    <name type="scientific">Morus notabilis</name>
    <dbReference type="NCBI Taxonomy" id="981085"/>
    <lineage>
        <taxon>Eukaryota</taxon>
        <taxon>Viridiplantae</taxon>
        <taxon>Streptophyta</taxon>
        <taxon>Embryophyta</taxon>
        <taxon>Tracheophyta</taxon>
        <taxon>Spermatophyta</taxon>
        <taxon>Magnoliopsida</taxon>
        <taxon>eudicotyledons</taxon>
        <taxon>Gunneridae</taxon>
        <taxon>Pentapetalae</taxon>
        <taxon>rosids</taxon>
        <taxon>fabids</taxon>
        <taxon>Rosales</taxon>
        <taxon>Moraceae</taxon>
        <taxon>Moreae</taxon>
        <taxon>Morus</taxon>
    </lineage>
</organism>
<evidence type="ECO:0000313" key="2">
    <source>
        <dbReference type="Proteomes" id="UP000030645"/>
    </source>
</evidence>
<dbReference type="AlphaFoldDB" id="W9QDA7"/>
<reference evidence="2" key="1">
    <citation type="submission" date="2013-01" db="EMBL/GenBank/DDBJ databases">
        <title>Draft Genome Sequence of a Mulberry Tree, Morus notabilis C.K. Schneid.</title>
        <authorList>
            <person name="He N."/>
            <person name="Zhao S."/>
        </authorList>
    </citation>
    <scope>NUCLEOTIDE SEQUENCE</scope>
</reference>
<sequence>MGNETEESDGFYRLQPVVIAHDVGRRVWDADWWAGSNIMTQYVDWAFRLPSYGLVGGLLQNRVQFVKVIGLLDKQQNLEVER</sequence>
<dbReference type="EMBL" id="KE343428">
    <property type="protein sequence ID" value="EXB29009.1"/>
    <property type="molecule type" value="Genomic_DNA"/>
</dbReference>
<accession>W9QDA7</accession>
<dbReference type="Proteomes" id="UP000030645">
    <property type="component" value="Unassembled WGS sequence"/>
</dbReference>
<evidence type="ECO:0000313" key="1">
    <source>
        <dbReference type="EMBL" id="EXB29009.1"/>
    </source>
</evidence>
<keyword evidence="2" id="KW-1185">Reference proteome</keyword>